<dbReference type="Gene3D" id="4.10.240.10">
    <property type="entry name" value="Zn(2)-C6 fungal-type DNA-binding domain"/>
    <property type="match status" value="1"/>
</dbReference>
<evidence type="ECO:0000256" key="5">
    <source>
        <dbReference type="ARBA" id="ARBA00023242"/>
    </source>
</evidence>
<keyword evidence="4" id="KW-0804">Transcription</keyword>
<dbReference type="SMART" id="SM00906">
    <property type="entry name" value="Fungal_trans"/>
    <property type="match status" value="1"/>
</dbReference>
<dbReference type="GO" id="GO:0008270">
    <property type="term" value="F:zinc ion binding"/>
    <property type="evidence" value="ECO:0007669"/>
    <property type="project" value="InterPro"/>
</dbReference>
<evidence type="ECO:0000256" key="2">
    <source>
        <dbReference type="ARBA" id="ARBA00022723"/>
    </source>
</evidence>
<evidence type="ECO:0000259" key="6">
    <source>
        <dbReference type="PROSITE" id="PS50048"/>
    </source>
</evidence>
<dbReference type="OrthoDB" id="2428527at2759"/>
<dbReference type="Proteomes" id="UP000053477">
    <property type="component" value="Unassembled WGS sequence"/>
</dbReference>
<dbReference type="PROSITE" id="PS00463">
    <property type="entry name" value="ZN2_CY6_FUNGAL_1"/>
    <property type="match status" value="1"/>
</dbReference>
<dbReference type="GO" id="GO:0005634">
    <property type="term" value="C:nucleus"/>
    <property type="evidence" value="ECO:0007669"/>
    <property type="project" value="UniProtKB-SubCell"/>
</dbReference>
<dbReference type="GO" id="GO:0006351">
    <property type="term" value="P:DNA-templated transcription"/>
    <property type="evidence" value="ECO:0007669"/>
    <property type="project" value="InterPro"/>
</dbReference>
<dbReference type="AlphaFoldDB" id="A0A0H2RJG2"/>
<keyword evidence="2" id="KW-0479">Metal-binding</keyword>
<keyword evidence="5" id="KW-0539">Nucleus</keyword>
<comment type="subcellular location">
    <subcellularLocation>
        <location evidence="1">Nucleus</location>
    </subcellularLocation>
</comment>
<accession>A0A0H2RJG2</accession>
<dbReference type="EMBL" id="KQ085987">
    <property type="protein sequence ID" value="KLO11989.1"/>
    <property type="molecule type" value="Genomic_DNA"/>
</dbReference>
<dbReference type="CDD" id="cd00067">
    <property type="entry name" value="GAL4"/>
    <property type="match status" value="1"/>
</dbReference>
<evidence type="ECO:0000313" key="7">
    <source>
        <dbReference type="EMBL" id="KLO11989.1"/>
    </source>
</evidence>
<keyword evidence="8" id="KW-1185">Reference proteome</keyword>
<reference evidence="7 8" key="1">
    <citation type="submission" date="2015-04" db="EMBL/GenBank/DDBJ databases">
        <title>Complete genome sequence of Schizopora paradoxa KUC8140, a cosmopolitan wood degrader in East Asia.</title>
        <authorList>
            <consortium name="DOE Joint Genome Institute"/>
            <person name="Min B."/>
            <person name="Park H."/>
            <person name="Jang Y."/>
            <person name="Kim J.-J."/>
            <person name="Kim K.H."/>
            <person name="Pangilinan J."/>
            <person name="Lipzen A."/>
            <person name="Riley R."/>
            <person name="Grigoriev I.V."/>
            <person name="Spatafora J.W."/>
            <person name="Choi I.-G."/>
        </authorList>
    </citation>
    <scope>NUCLEOTIDE SEQUENCE [LARGE SCALE GENOMIC DNA]</scope>
    <source>
        <strain evidence="7 8">KUC8140</strain>
    </source>
</reference>
<keyword evidence="3" id="KW-0805">Transcription regulation</keyword>
<dbReference type="InterPro" id="IPR007219">
    <property type="entry name" value="XnlR_reg_dom"/>
</dbReference>
<dbReference type="SUPFAM" id="SSF57701">
    <property type="entry name" value="Zn2/Cys6 DNA-binding domain"/>
    <property type="match status" value="1"/>
</dbReference>
<protein>
    <recommendedName>
        <fullName evidence="6">Zn(2)-C6 fungal-type domain-containing protein</fullName>
    </recommendedName>
</protein>
<evidence type="ECO:0000256" key="3">
    <source>
        <dbReference type="ARBA" id="ARBA00023015"/>
    </source>
</evidence>
<feature type="domain" description="Zn(2)-C6 fungal-type" evidence="6">
    <location>
        <begin position="27"/>
        <end position="60"/>
    </location>
</feature>
<dbReference type="PANTHER" id="PTHR47338:SF5">
    <property type="entry name" value="ZN(II)2CYS6 TRANSCRIPTION FACTOR (EUROFUNG)"/>
    <property type="match status" value="1"/>
</dbReference>
<gene>
    <name evidence="7" type="ORF">SCHPADRAFT_876003</name>
</gene>
<dbReference type="PANTHER" id="PTHR47338">
    <property type="entry name" value="ZN(II)2CYS6 TRANSCRIPTION FACTOR (EUROFUNG)-RELATED"/>
    <property type="match status" value="1"/>
</dbReference>
<sequence length="589" mass="65689">MSSLEFVFEKPHKAPKATKKRTRLITACDSCRTRKLKCRPSKTGKDVCESCSQSGTACEFTERDNIRAQRGIASFSVKPEKANRKTAKNLQLVTRFELSSPPSFEPYRKPEPSYSVPNVDFSSRNSIPSFPSSPPGSANAYYGVPSGWNIVSSRSLYLFDPSRPSYPHPHLLSHLTVIFFEYARGIFNFLDEEDIVNRVHNATLSALLANCIAAYSIRFYDNHHHSPGARHLSSAPFVDTAKLLISENKTPKFELVQCLIILAWVENGTGAMDSSWSYSRYATTVAMDLKLDSEESIVLDPSLKKRDQMRRMFWAIAWLDLLSCSVVSRVPLINLDSCTTSMPSPEILYIESLSRQHTYDALKSVLSIMAKLYAVSNAGRPNVPSAARDQGLLRLQEVMVGFRDRLPQTMDFSMANLRHADVLREGYYFHVTHALVHSMVVVLHCPALFWASQSGTGPPPLPRMDVAWLSIIKLVDIFILGGKNNHRLPVAINSFSVPLGIARGALMLAQKHAVHTMSSVGLSEDAFFRISQSYLSETLRLIMELSTYWASVHQVKIASEPVTLYGSNMKQDSNLFFGKSADSDSGPCS</sequence>
<dbReference type="CDD" id="cd12148">
    <property type="entry name" value="fungal_TF_MHR"/>
    <property type="match status" value="1"/>
</dbReference>
<proteinExistence type="predicted"/>
<dbReference type="Pfam" id="PF00172">
    <property type="entry name" value="Zn_clus"/>
    <property type="match status" value="1"/>
</dbReference>
<dbReference type="InterPro" id="IPR001138">
    <property type="entry name" value="Zn2Cys6_DnaBD"/>
</dbReference>
<name>A0A0H2RJG2_9AGAM</name>
<evidence type="ECO:0000256" key="1">
    <source>
        <dbReference type="ARBA" id="ARBA00004123"/>
    </source>
</evidence>
<dbReference type="PROSITE" id="PS50048">
    <property type="entry name" value="ZN2_CY6_FUNGAL_2"/>
    <property type="match status" value="1"/>
</dbReference>
<dbReference type="GO" id="GO:0003677">
    <property type="term" value="F:DNA binding"/>
    <property type="evidence" value="ECO:0007669"/>
    <property type="project" value="InterPro"/>
</dbReference>
<dbReference type="STRING" id="27342.A0A0H2RJG2"/>
<evidence type="ECO:0000256" key="4">
    <source>
        <dbReference type="ARBA" id="ARBA00023163"/>
    </source>
</evidence>
<dbReference type="SMART" id="SM00066">
    <property type="entry name" value="GAL4"/>
    <property type="match status" value="1"/>
</dbReference>
<organism evidence="7 8">
    <name type="scientific">Schizopora paradoxa</name>
    <dbReference type="NCBI Taxonomy" id="27342"/>
    <lineage>
        <taxon>Eukaryota</taxon>
        <taxon>Fungi</taxon>
        <taxon>Dikarya</taxon>
        <taxon>Basidiomycota</taxon>
        <taxon>Agaricomycotina</taxon>
        <taxon>Agaricomycetes</taxon>
        <taxon>Hymenochaetales</taxon>
        <taxon>Schizoporaceae</taxon>
        <taxon>Schizopora</taxon>
    </lineage>
</organism>
<dbReference type="InterPro" id="IPR050815">
    <property type="entry name" value="TF_fung"/>
</dbReference>
<evidence type="ECO:0000313" key="8">
    <source>
        <dbReference type="Proteomes" id="UP000053477"/>
    </source>
</evidence>
<dbReference type="Pfam" id="PF04082">
    <property type="entry name" value="Fungal_trans"/>
    <property type="match status" value="1"/>
</dbReference>
<dbReference type="InParanoid" id="A0A0H2RJG2"/>
<dbReference type="InterPro" id="IPR036864">
    <property type="entry name" value="Zn2-C6_fun-type_DNA-bd_sf"/>
</dbReference>
<dbReference type="GO" id="GO:0000981">
    <property type="term" value="F:DNA-binding transcription factor activity, RNA polymerase II-specific"/>
    <property type="evidence" value="ECO:0007669"/>
    <property type="project" value="InterPro"/>
</dbReference>